<dbReference type="InterPro" id="IPR016545">
    <property type="entry name" value="UCP009120_prtse"/>
</dbReference>
<gene>
    <name evidence="1" type="ORF">FKV25_07875</name>
</gene>
<protein>
    <submittedName>
        <fullName evidence="1">Peptidase</fullName>
    </submittedName>
</protein>
<evidence type="ECO:0000313" key="2">
    <source>
        <dbReference type="Proteomes" id="UP000318212"/>
    </source>
</evidence>
<dbReference type="SUPFAM" id="SSF56235">
    <property type="entry name" value="N-terminal nucleophile aminohydrolases (Ntn hydrolases)"/>
    <property type="match status" value="1"/>
</dbReference>
<reference evidence="1 2" key="1">
    <citation type="submission" date="2019-06" db="EMBL/GenBank/DDBJ databases">
        <title>Lysobacter alkalisoli sp. nov. isolated from saline soil.</title>
        <authorList>
            <person name="Sun J.-Q."/>
            <person name="Xu L."/>
        </authorList>
    </citation>
    <scope>NUCLEOTIDE SEQUENCE [LARGE SCALE GENOMIC DNA]</scope>
    <source>
        <strain evidence="1 2">JCM 31130</strain>
    </source>
</reference>
<dbReference type="PIRSF" id="PIRSF009120">
    <property type="entry name" value="UCP009120_prtse"/>
    <property type="match status" value="1"/>
</dbReference>
<keyword evidence="2" id="KW-1185">Reference proteome</keyword>
<accession>A0A508AIS2</accession>
<dbReference type="Gene3D" id="3.60.20.10">
    <property type="entry name" value="Glutamine Phosphoribosylpyrophosphate, subunit 1, domain 1"/>
    <property type="match status" value="1"/>
</dbReference>
<comment type="caution">
    <text evidence="1">The sequence shown here is derived from an EMBL/GenBank/DDBJ whole genome shotgun (WGS) entry which is preliminary data.</text>
</comment>
<dbReference type="InterPro" id="IPR029055">
    <property type="entry name" value="Ntn_hydrolases_N"/>
</dbReference>
<dbReference type="EMBL" id="VICE01000073">
    <property type="protein sequence ID" value="TQD45582.1"/>
    <property type="molecule type" value="Genomic_DNA"/>
</dbReference>
<organism evidence="1 2">
    <name type="scientific">Marilutibacter aestuarii</name>
    <dbReference type="NCBI Taxonomy" id="1706195"/>
    <lineage>
        <taxon>Bacteria</taxon>
        <taxon>Pseudomonadati</taxon>
        <taxon>Pseudomonadota</taxon>
        <taxon>Gammaproteobacteria</taxon>
        <taxon>Lysobacterales</taxon>
        <taxon>Lysobacteraceae</taxon>
        <taxon>Marilutibacter</taxon>
    </lineage>
</organism>
<dbReference type="RefSeq" id="WP_141518242.1">
    <property type="nucleotide sequence ID" value="NZ_VICE01000073.1"/>
</dbReference>
<dbReference type="Proteomes" id="UP000318212">
    <property type="component" value="Unassembled WGS sequence"/>
</dbReference>
<evidence type="ECO:0000313" key="1">
    <source>
        <dbReference type="EMBL" id="TQD45582.1"/>
    </source>
</evidence>
<sequence length="248" mass="27340">MTYCIGMNLDAGLVFLSDARTNAGVDDLRSAGKMRTFGADGERLLVTLSAGNLSLTQNVLNLLDQRARHEPDRPGLHNARSMVDVAQLVGDCMREVRARDEAYLRARDIDPTGSFIVGGQIAGEAPRLFLVYSEGNFIESTPETPYFQTGETRFGKPIIDRVIVPGTSLHEASKCALVSMDSTMRANLSVGPPLDLLVYRRDSLGATIQRRLEETDPYLMTLQRQWNDALRIALNALQPAPWLDDCDG</sequence>
<name>A0A508AIS2_9GAMM</name>
<dbReference type="OrthoDB" id="9786336at2"/>
<proteinExistence type="predicted"/>
<dbReference type="AlphaFoldDB" id="A0A508AIS2"/>